<sequence length="162" mass="17465">MFSSLAESTPQARSGTTREERACQRRGQDTHTDADWYTLVDGVVSVVGGTELDSDVGSDVVKLELLLEELLEELELEELSLVEETVDESSLVDNEVGGGVGVTEGGALVDGKREEEEAVNEPEEEEDVGGGSGVSDGKDDIEKRKIRPKQRMNRKASSRGVA</sequence>
<organism evidence="3 4">
    <name type="scientific">Agrocybe chaxingu</name>
    <dbReference type="NCBI Taxonomy" id="84603"/>
    <lineage>
        <taxon>Eukaryota</taxon>
        <taxon>Fungi</taxon>
        <taxon>Dikarya</taxon>
        <taxon>Basidiomycota</taxon>
        <taxon>Agaricomycotina</taxon>
        <taxon>Agaricomycetes</taxon>
        <taxon>Agaricomycetidae</taxon>
        <taxon>Agaricales</taxon>
        <taxon>Agaricineae</taxon>
        <taxon>Strophariaceae</taxon>
        <taxon>Agrocybe</taxon>
    </lineage>
</organism>
<feature type="compositionally biased region" description="Acidic residues" evidence="2">
    <location>
        <begin position="116"/>
        <end position="128"/>
    </location>
</feature>
<dbReference type="Proteomes" id="UP001148786">
    <property type="component" value="Unassembled WGS sequence"/>
</dbReference>
<accession>A0A9W8K032</accession>
<protein>
    <submittedName>
        <fullName evidence="3">Uncharacterized protein</fullName>
    </submittedName>
</protein>
<feature type="region of interest" description="Disordered" evidence="2">
    <location>
        <begin position="1"/>
        <end position="34"/>
    </location>
</feature>
<feature type="region of interest" description="Disordered" evidence="2">
    <location>
        <begin position="93"/>
        <end position="162"/>
    </location>
</feature>
<keyword evidence="4" id="KW-1185">Reference proteome</keyword>
<dbReference type="EMBL" id="JANKHO010000614">
    <property type="protein sequence ID" value="KAJ3507905.1"/>
    <property type="molecule type" value="Genomic_DNA"/>
</dbReference>
<evidence type="ECO:0000313" key="4">
    <source>
        <dbReference type="Proteomes" id="UP001148786"/>
    </source>
</evidence>
<keyword evidence="1" id="KW-0175">Coiled coil</keyword>
<feature type="compositionally biased region" description="Basic and acidic residues" evidence="2">
    <location>
        <begin position="16"/>
        <end position="34"/>
    </location>
</feature>
<evidence type="ECO:0000313" key="3">
    <source>
        <dbReference type="EMBL" id="KAJ3507905.1"/>
    </source>
</evidence>
<gene>
    <name evidence="3" type="ORF">NLJ89_g6041</name>
</gene>
<evidence type="ECO:0000256" key="2">
    <source>
        <dbReference type="SAM" id="MobiDB-lite"/>
    </source>
</evidence>
<evidence type="ECO:0000256" key="1">
    <source>
        <dbReference type="SAM" id="Coils"/>
    </source>
</evidence>
<dbReference type="AlphaFoldDB" id="A0A9W8K032"/>
<name>A0A9W8K032_9AGAR</name>
<reference evidence="3" key="1">
    <citation type="submission" date="2022-07" db="EMBL/GenBank/DDBJ databases">
        <title>Genome Sequence of Agrocybe chaxingu.</title>
        <authorList>
            <person name="Buettner E."/>
        </authorList>
    </citation>
    <scope>NUCLEOTIDE SEQUENCE</scope>
    <source>
        <strain evidence="3">MP-N11</strain>
    </source>
</reference>
<feature type="coiled-coil region" evidence="1">
    <location>
        <begin position="60"/>
        <end position="87"/>
    </location>
</feature>
<feature type="compositionally biased region" description="Polar residues" evidence="2">
    <location>
        <begin position="1"/>
        <end position="15"/>
    </location>
</feature>
<feature type="compositionally biased region" description="Basic residues" evidence="2">
    <location>
        <begin position="144"/>
        <end position="162"/>
    </location>
</feature>
<proteinExistence type="predicted"/>
<comment type="caution">
    <text evidence="3">The sequence shown here is derived from an EMBL/GenBank/DDBJ whole genome shotgun (WGS) entry which is preliminary data.</text>
</comment>